<evidence type="ECO:0000313" key="1">
    <source>
        <dbReference type="EMBL" id="PAK20919.1"/>
    </source>
</evidence>
<gene>
    <name evidence="1" type="ORF">CJJ23_04660</name>
</gene>
<evidence type="ECO:0000313" key="2">
    <source>
        <dbReference type="Proteomes" id="UP000216943"/>
    </source>
</evidence>
<organism evidence="1 2">
    <name type="scientific">Mycoplasmopsis agassizii</name>
    <dbReference type="NCBI Taxonomy" id="33922"/>
    <lineage>
        <taxon>Bacteria</taxon>
        <taxon>Bacillati</taxon>
        <taxon>Mycoplasmatota</taxon>
        <taxon>Mycoplasmoidales</taxon>
        <taxon>Metamycoplasmataceae</taxon>
        <taxon>Mycoplasmopsis</taxon>
    </lineage>
</organism>
<dbReference type="RefSeq" id="WP_095335182.1">
    <property type="nucleotide sequence ID" value="NZ_NQNY01000019.1"/>
</dbReference>
<sequence length="196" mass="22106">MGELMLLNGGHTKSINKLTLDDFSKHISNYVLSIRQALDSYYDLRNKIADEIKSIGASGIINGAVIKIFEYGQIFINPLNSEIKIYVDGPNANEGIEFANLPSLMAFLHERMIIKYNKIIAHFGDTSNNIVLRGDFVLSKKTTSFDTSKISKINKVVTALYYTSRYNLVRIWNKDVIPNGTKENGKQIIQDLIDTK</sequence>
<dbReference type="AlphaFoldDB" id="A0A269THH4"/>
<accession>A0A269THH4</accession>
<name>A0A269THH4_9BACT</name>
<protein>
    <submittedName>
        <fullName evidence="1">Uncharacterized protein</fullName>
    </submittedName>
</protein>
<dbReference type="Proteomes" id="UP000216943">
    <property type="component" value="Unassembled WGS sequence"/>
</dbReference>
<dbReference type="EMBL" id="NQNY01000019">
    <property type="protein sequence ID" value="PAK20919.1"/>
    <property type="molecule type" value="Genomic_DNA"/>
</dbReference>
<proteinExistence type="predicted"/>
<comment type="caution">
    <text evidence="1">The sequence shown here is derived from an EMBL/GenBank/DDBJ whole genome shotgun (WGS) entry which is preliminary data.</text>
</comment>
<reference evidence="2" key="1">
    <citation type="submission" date="2017-08" db="EMBL/GenBank/DDBJ databases">
        <authorList>
            <person name="Alvarez-Ponce D."/>
            <person name="Weitzman C.L."/>
            <person name="Tillett R.L."/>
            <person name="Sandmeier F.C."/>
            <person name="Tracy C.R."/>
        </authorList>
    </citation>
    <scope>NUCLEOTIDE SEQUENCE [LARGE SCALE GENOMIC DNA]</scope>
    <source>
        <strain evidence="2">723</strain>
    </source>
</reference>